<dbReference type="Proteomes" id="UP000275846">
    <property type="component" value="Unassembled WGS sequence"/>
</dbReference>
<proteinExistence type="predicted"/>
<keyword evidence="2" id="KW-1133">Transmembrane helix</keyword>
<evidence type="ECO:0000313" key="4">
    <source>
        <dbReference type="Proteomes" id="UP000275846"/>
    </source>
</evidence>
<keyword evidence="4" id="KW-1185">Reference proteome</keyword>
<evidence type="ECO:0000256" key="1">
    <source>
        <dbReference type="SAM" id="MobiDB-lite"/>
    </source>
</evidence>
<sequence>MKKSMKQLQINLGTWKDLSQDTPAWRRSVKTGAAIYEGNWITAAKAKRTAHKSQGPRINTANAQALSTCQRCQRTFHARIGLVRVSGVVCVFTPGTSAPFPLLFPLSRPPCPVHSSQPTPPALLLILLPFSSPFLSLLLLSFTLSSTPPLLPLSSLFPPPPWSKKSYGEGDMQPHSPRSNQPERRTTLVAREISRYKVDIASLSETRFSKKGQLEESDVIDVIFSIRMDIVGRLPSLPQGINDPLMSLRLPLRRDKFATIISFHASPRTNFNGAKNKLYEDPHALLVTVPKADK</sequence>
<accession>A0A3P7DWA7</accession>
<name>A0A3P7DWA7_SCHSO</name>
<feature type="transmembrane region" description="Helical" evidence="2">
    <location>
        <begin position="122"/>
        <end position="144"/>
    </location>
</feature>
<keyword evidence="2" id="KW-0472">Membrane</keyword>
<protein>
    <submittedName>
        <fullName evidence="3">Uncharacterized protein</fullName>
    </submittedName>
</protein>
<reference evidence="3 4" key="1">
    <citation type="submission" date="2018-11" db="EMBL/GenBank/DDBJ databases">
        <authorList>
            <consortium name="Pathogen Informatics"/>
        </authorList>
    </citation>
    <scope>NUCLEOTIDE SEQUENCE [LARGE SCALE GENOMIC DNA]</scope>
    <source>
        <strain evidence="3 4">NST_G2</strain>
    </source>
</reference>
<feature type="region of interest" description="Disordered" evidence="1">
    <location>
        <begin position="164"/>
        <end position="184"/>
    </location>
</feature>
<gene>
    <name evidence="3" type="ORF">SSLN_LOCUS4539</name>
</gene>
<dbReference type="AlphaFoldDB" id="A0A3P7DWA7"/>
<organism evidence="3 4">
    <name type="scientific">Schistocephalus solidus</name>
    <name type="common">Tapeworm</name>
    <dbReference type="NCBI Taxonomy" id="70667"/>
    <lineage>
        <taxon>Eukaryota</taxon>
        <taxon>Metazoa</taxon>
        <taxon>Spiralia</taxon>
        <taxon>Lophotrochozoa</taxon>
        <taxon>Platyhelminthes</taxon>
        <taxon>Cestoda</taxon>
        <taxon>Eucestoda</taxon>
        <taxon>Diphyllobothriidea</taxon>
        <taxon>Diphyllobothriidae</taxon>
        <taxon>Schistocephalus</taxon>
    </lineage>
</organism>
<evidence type="ECO:0000256" key="2">
    <source>
        <dbReference type="SAM" id="Phobius"/>
    </source>
</evidence>
<dbReference type="EMBL" id="UYSU01032906">
    <property type="protein sequence ID" value="VDL90924.1"/>
    <property type="molecule type" value="Genomic_DNA"/>
</dbReference>
<feature type="transmembrane region" description="Helical" evidence="2">
    <location>
        <begin position="81"/>
        <end position="102"/>
    </location>
</feature>
<evidence type="ECO:0000313" key="3">
    <source>
        <dbReference type="EMBL" id="VDL90924.1"/>
    </source>
</evidence>
<keyword evidence="2" id="KW-0812">Transmembrane</keyword>